<feature type="non-terminal residue" evidence="1">
    <location>
        <position position="24"/>
    </location>
</feature>
<evidence type="ECO:0000313" key="1">
    <source>
        <dbReference type="EMBL" id="PNX70669.1"/>
    </source>
</evidence>
<protein>
    <submittedName>
        <fullName evidence="1">Uncharacterized protein</fullName>
    </submittedName>
</protein>
<dbReference type="Proteomes" id="UP000236291">
    <property type="component" value="Unassembled WGS sequence"/>
</dbReference>
<reference evidence="1 2" key="1">
    <citation type="journal article" date="2014" name="Am. J. Bot.">
        <title>Genome assembly and annotation for red clover (Trifolium pratense; Fabaceae).</title>
        <authorList>
            <person name="Istvanek J."/>
            <person name="Jaros M."/>
            <person name="Krenek A."/>
            <person name="Repkova J."/>
        </authorList>
    </citation>
    <scope>NUCLEOTIDE SEQUENCE [LARGE SCALE GENOMIC DNA]</scope>
    <source>
        <strain evidence="2">cv. Tatra</strain>
        <tissue evidence="1">Young leaves</tissue>
    </source>
</reference>
<gene>
    <name evidence="1" type="ORF">L195_g057625</name>
</gene>
<proteinExistence type="predicted"/>
<dbReference type="AlphaFoldDB" id="A0A2K3KWK3"/>
<comment type="caution">
    <text evidence="1">The sequence shown here is derived from an EMBL/GenBank/DDBJ whole genome shotgun (WGS) entry which is preliminary data.</text>
</comment>
<evidence type="ECO:0000313" key="2">
    <source>
        <dbReference type="Proteomes" id="UP000236291"/>
    </source>
</evidence>
<name>A0A2K3KWK3_TRIPR</name>
<reference evidence="1 2" key="2">
    <citation type="journal article" date="2017" name="Front. Plant Sci.">
        <title>Gene Classification and Mining of Molecular Markers Useful in Red Clover (Trifolium pratense) Breeding.</title>
        <authorList>
            <person name="Istvanek J."/>
            <person name="Dluhosova J."/>
            <person name="Dluhos P."/>
            <person name="Patkova L."/>
            <person name="Nedelnik J."/>
            <person name="Repkova J."/>
        </authorList>
    </citation>
    <scope>NUCLEOTIDE SEQUENCE [LARGE SCALE GENOMIC DNA]</scope>
    <source>
        <strain evidence="2">cv. Tatra</strain>
        <tissue evidence="1">Young leaves</tissue>
    </source>
</reference>
<sequence length="24" mass="2855">MYHISGGRFLVVSDETEKWVEENE</sequence>
<accession>A0A2K3KWK3</accession>
<dbReference type="EMBL" id="ASHM01115214">
    <property type="protein sequence ID" value="PNX70669.1"/>
    <property type="molecule type" value="Genomic_DNA"/>
</dbReference>
<organism evidence="1 2">
    <name type="scientific">Trifolium pratense</name>
    <name type="common">Red clover</name>
    <dbReference type="NCBI Taxonomy" id="57577"/>
    <lineage>
        <taxon>Eukaryota</taxon>
        <taxon>Viridiplantae</taxon>
        <taxon>Streptophyta</taxon>
        <taxon>Embryophyta</taxon>
        <taxon>Tracheophyta</taxon>
        <taxon>Spermatophyta</taxon>
        <taxon>Magnoliopsida</taxon>
        <taxon>eudicotyledons</taxon>
        <taxon>Gunneridae</taxon>
        <taxon>Pentapetalae</taxon>
        <taxon>rosids</taxon>
        <taxon>fabids</taxon>
        <taxon>Fabales</taxon>
        <taxon>Fabaceae</taxon>
        <taxon>Papilionoideae</taxon>
        <taxon>50 kb inversion clade</taxon>
        <taxon>NPAAA clade</taxon>
        <taxon>Hologalegina</taxon>
        <taxon>IRL clade</taxon>
        <taxon>Trifolieae</taxon>
        <taxon>Trifolium</taxon>
    </lineage>
</organism>